<name>A0A5B2XB31_9PSEU</name>
<reference evidence="10 11" key="2">
    <citation type="submission" date="2019-09" db="EMBL/GenBank/DDBJ databases">
        <authorList>
            <person name="Jin C."/>
        </authorList>
    </citation>
    <scope>NUCLEOTIDE SEQUENCE [LARGE SCALE GENOMIC DNA]</scope>
    <source>
        <strain evidence="10 11">AN110305</strain>
    </source>
</reference>
<evidence type="ECO:0000256" key="7">
    <source>
        <dbReference type="ARBA" id="ARBA00024033"/>
    </source>
</evidence>
<keyword evidence="4 9" id="KW-0812">Transmembrane</keyword>
<proteinExistence type="inferred from homology"/>
<dbReference type="AlphaFoldDB" id="A0A5B2XB31"/>
<keyword evidence="5 9" id="KW-1133">Transmembrane helix</keyword>
<accession>A0A5B2XB31</accession>
<dbReference type="Pfam" id="PF09594">
    <property type="entry name" value="GT87"/>
    <property type="match status" value="1"/>
</dbReference>
<protein>
    <submittedName>
        <fullName evidence="10">DUF2029 domain-containing protein</fullName>
    </submittedName>
</protein>
<evidence type="ECO:0000256" key="5">
    <source>
        <dbReference type="ARBA" id="ARBA00022989"/>
    </source>
</evidence>
<evidence type="ECO:0000313" key="10">
    <source>
        <dbReference type="EMBL" id="KAA2260433.1"/>
    </source>
</evidence>
<evidence type="ECO:0000313" key="11">
    <source>
        <dbReference type="Proteomes" id="UP000323454"/>
    </source>
</evidence>
<reference evidence="10 11" key="1">
    <citation type="submission" date="2019-09" db="EMBL/GenBank/DDBJ databases">
        <title>Goodfellowia gen. nov., a new genus of the Pseudonocardineae related to Actinoalloteichus, containing Goodfellowia coeruleoviolacea gen. nov., comb. nov. gen. nov., comb. nov.</title>
        <authorList>
            <person name="Labeda D."/>
        </authorList>
    </citation>
    <scope>NUCLEOTIDE SEQUENCE [LARGE SCALE GENOMIC DNA]</scope>
    <source>
        <strain evidence="10 11">AN110305</strain>
    </source>
</reference>
<dbReference type="GO" id="GO:0016758">
    <property type="term" value="F:hexosyltransferase activity"/>
    <property type="evidence" value="ECO:0007669"/>
    <property type="project" value="InterPro"/>
</dbReference>
<comment type="caution">
    <text evidence="10">The sequence shown here is derived from an EMBL/GenBank/DDBJ whole genome shotgun (WGS) entry which is preliminary data.</text>
</comment>
<keyword evidence="2" id="KW-1003">Cell membrane</keyword>
<feature type="transmembrane region" description="Helical" evidence="9">
    <location>
        <begin position="348"/>
        <end position="366"/>
    </location>
</feature>
<feature type="region of interest" description="Disordered" evidence="8">
    <location>
        <begin position="1"/>
        <end position="24"/>
    </location>
</feature>
<feature type="transmembrane region" description="Helical" evidence="9">
    <location>
        <begin position="386"/>
        <end position="404"/>
    </location>
</feature>
<feature type="transmembrane region" description="Helical" evidence="9">
    <location>
        <begin position="189"/>
        <end position="213"/>
    </location>
</feature>
<evidence type="ECO:0000256" key="1">
    <source>
        <dbReference type="ARBA" id="ARBA00004651"/>
    </source>
</evidence>
<comment type="similarity">
    <text evidence="7">Belongs to the glycosyltransferase 87 family.</text>
</comment>
<evidence type="ECO:0000256" key="2">
    <source>
        <dbReference type="ARBA" id="ARBA00022475"/>
    </source>
</evidence>
<evidence type="ECO:0000256" key="8">
    <source>
        <dbReference type="SAM" id="MobiDB-lite"/>
    </source>
</evidence>
<keyword evidence="6 9" id="KW-0472">Membrane</keyword>
<organism evidence="10 11">
    <name type="scientific">Solihabitans fulvus</name>
    <dbReference type="NCBI Taxonomy" id="1892852"/>
    <lineage>
        <taxon>Bacteria</taxon>
        <taxon>Bacillati</taxon>
        <taxon>Actinomycetota</taxon>
        <taxon>Actinomycetes</taxon>
        <taxon>Pseudonocardiales</taxon>
        <taxon>Pseudonocardiaceae</taxon>
        <taxon>Solihabitans</taxon>
    </lineage>
</organism>
<dbReference type="InterPro" id="IPR018584">
    <property type="entry name" value="GT87"/>
</dbReference>
<comment type="subcellular location">
    <subcellularLocation>
        <location evidence="1">Cell membrane</location>
        <topology evidence="1">Multi-pass membrane protein</topology>
    </subcellularLocation>
</comment>
<dbReference type="GO" id="GO:0005886">
    <property type="term" value="C:plasma membrane"/>
    <property type="evidence" value="ECO:0007669"/>
    <property type="project" value="UniProtKB-SubCell"/>
</dbReference>
<feature type="transmembrane region" description="Helical" evidence="9">
    <location>
        <begin position="122"/>
        <end position="143"/>
    </location>
</feature>
<sequence>MRSPASISSVGVDQPGVSRRRPKDAPLSLTVSRPLLRPARRLPTASVVLAGVFAGVAVLCWLAGWQPGVDTSVYRSAALALWHGQPLYDLLAAPPMIPELRFTYPPIAAPLFLPLAALPNQLAWGVLAMASSVSLGVVARLTLVRCPWIAVVGVLAVEPVWRSLGLGQVNLVLLALVMLDVLALRGSRFAGVLVGLAAAIKLTPLIFVAHLAITGRWRDAARALGTFAALHAVGAVLLPADSARFWTEAMLGGNQATRNSWWGNQSLNGLIQRLSGEASWAFAAAAMAALVCLAGCAVLVRALHLRAEPVAAVLVTGFCGVLVSPVSWSHHWVWAVPLVLLLARRGRWLAAALTAAVFTGGSFALVPQDNGVELWWTPLQALLGNAYVLAALAGLLLLAVRLALTRTGTTGSGQADRSGRPRR</sequence>
<evidence type="ECO:0000256" key="6">
    <source>
        <dbReference type="ARBA" id="ARBA00023136"/>
    </source>
</evidence>
<gene>
    <name evidence="10" type="ORF">F0L68_20060</name>
</gene>
<feature type="transmembrane region" description="Helical" evidence="9">
    <location>
        <begin position="310"/>
        <end position="328"/>
    </location>
</feature>
<dbReference type="Proteomes" id="UP000323454">
    <property type="component" value="Unassembled WGS sequence"/>
</dbReference>
<evidence type="ECO:0000256" key="9">
    <source>
        <dbReference type="SAM" id="Phobius"/>
    </source>
</evidence>
<keyword evidence="3" id="KW-0808">Transferase</keyword>
<evidence type="ECO:0000256" key="4">
    <source>
        <dbReference type="ARBA" id="ARBA00022692"/>
    </source>
</evidence>
<feature type="transmembrane region" description="Helical" evidence="9">
    <location>
        <begin position="164"/>
        <end position="183"/>
    </location>
</feature>
<dbReference type="EMBL" id="VUOB01000036">
    <property type="protein sequence ID" value="KAA2260433.1"/>
    <property type="molecule type" value="Genomic_DNA"/>
</dbReference>
<keyword evidence="11" id="KW-1185">Reference proteome</keyword>
<feature type="transmembrane region" description="Helical" evidence="9">
    <location>
        <begin position="280"/>
        <end position="303"/>
    </location>
</feature>
<feature type="compositionally biased region" description="Polar residues" evidence="8">
    <location>
        <begin position="1"/>
        <end position="11"/>
    </location>
</feature>
<evidence type="ECO:0000256" key="3">
    <source>
        <dbReference type="ARBA" id="ARBA00022679"/>
    </source>
</evidence>
<feature type="transmembrane region" description="Helical" evidence="9">
    <location>
        <begin position="42"/>
        <end position="64"/>
    </location>
</feature>
<dbReference type="OrthoDB" id="9774600at2"/>